<feature type="transmembrane region" description="Helical" evidence="2">
    <location>
        <begin position="54"/>
        <end position="75"/>
    </location>
</feature>
<feature type="region of interest" description="Disordered" evidence="1">
    <location>
        <begin position="1"/>
        <end position="25"/>
    </location>
</feature>
<reference evidence="3" key="1">
    <citation type="submission" date="2021-03" db="EMBL/GenBank/DDBJ databases">
        <title>Bacillus suaedae sp. nov., isolated from Suaeda aralocaspica.</title>
        <authorList>
            <person name="Lei R.F.R."/>
        </authorList>
    </citation>
    <scope>NUCLEOTIDE SEQUENCE</scope>
    <source>
        <strain evidence="3">YZJH907-2</strain>
    </source>
</reference>
<name>A0A940WZP8_9BACI</name>
<dbReference type="EMBL" id="JAGKSQ010000004">
    <property type="protein sequence ID" value="MBP3951870.1"/>
    <property type="molecule type" value="Genomic_DNA"/>
</dbReference>
<proteinExistence type="predicted"/>
<dbReference type="AlphaFoldDB" id="A0A940WZP8"/>
<accession>A0A940WZP8</accession>
<comment type="caution">
    <text evidence="3">The sequence shown here is derived from an EMBL/GenBank/DDBJ whole genome shotgun (WGS) entry which is preliminary data.</text>
</comment>
<evidence type="ECO:0000256" key="2">
    <source>
        <dbReference type="SAM" id="Phobius"/>
    </source>
</evidence>
<keyword evidence="2" id="KW-1133">Transmembrane helix</keyword>
<feature type="region of interest" description="Disordered" evidence="1">
    <location>
        <begin position="81"/>
        <end position="110"/>
    </location>
</feature>
<feature type="region of interest" description="Disordered" evidence="1">
    <location>
        <begin position="204"/>
        <end position="224"/>
    </location>
</feature>
<evidence type="ECO:0000313" key="4">
    <source>
        <dbReference type="Proteomes" id="UP000678228"/>
    </source>
</evidence>
<protein>
    <submittedName>
        <fullName evidence="3">Uncharacterized protein</fullName>
    </submittedName>
</protein>
<keyword evidence="2" id="KW-0472">Membrane</keyword>
<dbReference type="Proteomes" id="UP000678228">
    <property type="component" value="Unassembled WGS sequence"/>
</dbReference>
<feature type="compositionally biased region" description="Basic and acidic residues" evidence="1">
    <location>
        <begin position="1"/>
        <end position="17"/>
    </location>
</feature>
<evidence type="ECO:0000313" key="3">
    <source>
        <dbReference type="EMBL" id="MBP3951870.1"/>
    </source>
</evidence>
<organism evidence="3 4">
    <name type="scientific">Halalkalibacter suaedae</name>
    <dbReference type="NCBI Taxonomy" id="2822140"/>
    <lineage>
        <taxon>Bacteria</taxon>
        <taxon>Bacillati</taxon>
        <taxon>Bacillota</taxon>
        <taxon>Bacilli</taxon>
        <taxon>Bacillales</taxon>
        <taxon>Bacillaceae</taxon>
        <taxon>Halalkalibacter</taxon>
    </lineage>
</organism>
<dbReference type="RefSeq" id="WP_210597554.1">
    <property type="nucleotide sequence ID" value="NZ_JAGKSQ010000004.1"/>
</dbReference>
<evidence type="ECO:0000256" key="1">
    <source>
        <dbReference type="SAM" id="MobiDB-lite"/>
    </source>
</evidence>
<keyword evidence="2" id="KW-0812">Transmembrane</keyword>
<keyword evidence="4" id="KW-1185">Reference proteome</keyword>
<gene>
    <name evidence="3" type="ORF">J7W16_12085</name>
</gene>
<sequence length="277" mass="31508">MNNNHKSFEDKVKELPSHRLSQSTKDQIHQNLMESLNDDDGSQPIKSGMDIKKLTVGIATAAALTLFSIIGVNILTTNEQSTDNVENVESVEKPSPNEQPEVTDQEEPTEEQITIEQKAEEIVQALHDRDMDVLADYVHKEKGLLFSPDGYIADFSVKVAQSKVVTLLEDPTEYVWGIQEANTEIKLSPEAYFDERVIPERFLNPDEMNVDPNPDDPSDQRSTNIKEFYPESRVVEFHYDGTEEYDGLDWRSLNLVFDKNQEGAWDLVAIVNDLMVY</sequence>
<feature type="compositionally biased region" description="Acidic residues" evidence="1">
    <location>
        <begin position="101"/>
        <end position="110"/>
    </location>
</feature>